<evidence type="ECO:0000313" key="2">
    <source>
        <dbReference type="Proteomes" id="UP000663879"/>
    </source>
</evidence>
<comment type="caution">
    <text evidence="1">The sequence shown here is derived from an EMBL/GenBank/DDBJ whole genome shotgun (WGS) entry which is preliminary data.</text>
</comment>
<keyword evidence="2" id="KW-1185">Reference proteome</keyword>
<gene>
    <name evidence="1" type="ORF">OXX778_LOCUS15628</name>
</gene>
<proteinExistence type="predicted"/>
<accession>A0A814FUJ7</accession>
<dbReference type="AlphaFoldDB" id="A0A814FUJ7"/>
<protein>
    <submittedName>
        <fullName evidence="1">Uncharacterized protein</fullName>
    </submittedName>
</protein>
<reference evidence="1" key="1">
    <citation type="submission" date="2021-02" db="EMBL/GenBank/DDBJ databases">
        <authorList>
            <person name="Nowell W R."/>
        </authorList>
    </citation>
    <scope>NUCLEOTIDE SEQUENCE</scope>
    <source>
        <strain evidence="1">Ploen Becks lab</strain>
    </source>
</reference>
<evidence type="ECO:0000313" key="1">
    <source>
        <dbReference type="EMBL" id="CAF0985133.1"/>
    </source>
</evidence>
<organism evidence="1 2">
    <name type="scientific">Brachionus calyciflorus</name>
    <dbReference type="NCBI Taxonomy" id="104777"/>
    <lineage>
        <taxon>Eukaryota</taxon>
        <taxon>Metazoa</taxon>
        <taxon>Spiralia</taxon>
        <taxon>Gnathifera</taxon>
        <taxon>Rotifera</taxon>
        <taxon>Eurotatoria</taxon>
        <taxon>Monogononta</taxon>
        <taxon>Pseudotrocha</taxon>
        <taxon>Ploima</taxon>
        <taxon>Brachionidae</taxon>
        <taxon>Brachionus</taxon>
    </lineage>
</organism>
<dbReference type="Proteomes" id="UP000663879">
    <property type="component" value="Unassembled WGS sequence"/>
</dbReference>
<dbReference type="EMBL" id="CAJNOC010003498">
    <property type="protein sequence ID" value="CAF0985133.1"/>
    <property type="molecule type" value="Genomic_DNA"/>
</dbReference>
<name>A0A814FUJ7_9BILA</name>
<sequence>MASIVENITDCTDSEFSIDNSIMKLQNMDRDISQLLFKVKNNQIKRKNGKLLNQFVVPKELKLDILKMCHDNFTGAHLLCKQVI</sequence>